<feature type="region of interest" description="Disordered" evidence="1">
    <location>
        <begin position="1"/>
        <end position="22"/>
    </location>
</feature>
<organism evidence="2 3">
    <name type="scientific">Komagataeibacter intermedius AF2</name>
    <dbReference type="NCBI Taxonomy" id="1458464"/>
    <lineage>
        <taxon>Bacteria</taxon>
        <taxon>Pseudomonadati</taxon>
        <taxon>Pseudomonadota</taxon>
        <taxon>Alphaproteobacteria</taxon>
        <taxon>Acetobacterales</taxon>
        <taxon>Acetobacteraceae</taxon>
        <taxon>Komagataeibacter</taxon>
    </lineage>
</organism>
<proteinExistence type="predicted"/>
<evidence type="ECO:0000256" key="1">
    <source>
        <dbReference type="SAM" id="MobiDB-lite"/>
    </source>
</evidence>
<accession>A0A0N0MH85</accession>
<gene>
    <name evidence="2" type="ORF">GLUCOINTEAF2_0201357</name>
</gene>
<comment type="caution">
    <text evidence="2">The sequence shown here is derived from an EMBL/GenBank/DDBJ whole genome shotgun (WGS) entry which is preliminary data.</text>
</comment>
<evidence type="ECO:0000313" key="3">
    <source>
        <dbReference type="Proteomes" id="UP000031553"/>
    </source>
</evidence>
<dbReference type="AlphaFoldDB" id="A0A0N0MH85"/>
<feature type="compositionally biased region" description="Polar residues" evidence="1">
    <location>
        <begin position="1"/>
        <end position="12"/>
    </location>
</feature>
<name>A0A0N0MH85_9PROT</name>
<dbReference type="Proteomes" id="UP000031553">
    <property type="component" value="Unassembled WGS sequence"/>
</dbReference>
<reference evidence="2 3" key="1">
    <citation type="submission" date="2015-07" db="EMBL/GenBank/DDBJ databases">
        <title>Draft Genome Sequence of Komagataeibacter intermedius Strain AF2, Isolated from Kombucha Tea.</title>
        <authorList>
            <person name="Santos R.A."/>
            <person name="Berretta A.A."/>
            <person name="Barud H.S."/>
            <person name="Ribeiro S.J."/>
            <person name="Gonzalez-Garcia L.N."/>
            <person name="Zucchi T.D."/>
            <person name="Goldman G.H."/>
            <person name="Riano-Pachon D.M."/>
        </authorList>
    </citation>
    <scope>NUCLEOTIDE SEQUENCE [LARGE SCALE GENOMIC DNA]</scope>
    <source>
        <strain evidence="2 3">AF2</strain>
    </source>
</reference>
<dbReference type="EMBL" id="JUFX02000002">
    <property type="protein sequence ID" value="KPH88814.1"/>
    <property type="molecule type" value="Genomic_DNA"/>
</dbReference>
<evidence type="ECO:0000313" key="2">
    <source>
        <dbReference type="EMBL" id="KPH88814.1"/>
    </source>
</evidence>
<sequence>MNQISCRESASRNGMKVHPPGGLTSAGAAVYSGATVPESHRLLPADTIRDQSITRMERKSMLWLWGLSKKFASQML</sequence>
<protein>
    <submittedName>
        <fullName evidence="2">Uncharacterized protein</fullName>
    </submittedName>
</protein>